<sequence>MSVSRVENYLNLQLKKALQINGIGVEEIHDIRVAVRKYFDVLYALYPVYENVECLFLAKEVISKLGKVRDMDICEIINQERNRLAIRAVKEVRGLKVCFVNNKIYGARLVIYNRILTSLHQIQDVTDFHELRKSVRVTRNLVEALGYDTTEIKSLAKKMGDIRDEILKMRCRGVTPPDINVNQFKEEAKRVILKIIASQDEFHHFKIKDRY</sequence>
<dbReference type="RefSeq" id="WP_218260607.1">
    <property type="nucleotide sequence ID" value="NZ_CP077715.1"/>
</dbReference>
<accession>A0A8F5BVW7</accession>
<dbReference type="GeneID" id="65560440"/>
<organism evidence="1 2">
    <name type="scientific">Saccharolobus shibatae</name>
    <dbReference type="NCBI Taxonomy" id="2286"/>
    <lineage>
        <taxon>Archaea</taxon>
        <taxon>Thermoproteota</taxon>
        <taxon>Thermoprotei</taxon>
        <taxon>Sulfolobales</taxon>
        <taxon>Sulfolobaceae</taxon>
        <taxon>Saccharolobus</taxon>
    </lineage>
</organism>
<name>A0A8F5BVW7_9CREN</name>
<gene>
    <name evidence="1" type="ORF">J5U21_02001</name>
</gene>
<dbReference type="EMBL" id="CP077715">
    <property type="protein sequence ID" value="QXJ32350.1"/>
    <property type="molecule type" value="Genomic_DNA"/>
</dbReference>
<dbReference type="Proteomes" id="UP000693941">
    <property type="component" value="Chromosome"/>
</dbReference>
<evidence type="ECO:0008006" key="3">
    <source>
        <dbReference type="Google" id="ProtNLM"/>
    </source>
</evidence>
<reference evidence="1" key="1">
    <citation type="journal article" date="2021" name="Environ. Microbiol.">
        <title>New insights into the diversity and evolution of the archaeal mobilome from three complete genomes of Saccharolobus shibatae.</title>
        <authorList>
            <person name="Medvedeva S."/>
            <person name="Brandt D."/>
            <person name="Cvirkaite-Krupovic V."/>
            <person name="Liu Y."/>
            <person name="Severinov K."/>
            <person name="Ishino S."/>
            <person name="Ishino Y."/>
            <person name="Prangishvili D."/>
            <person name="Kalinowski J."/>
            <person name="Krupovic M."/>
        </authorList>
    </citation>
    <scope>NUCLEOTIDE SEQUENCE</scope>
    <source>
        <strain evidence="1">BEU9</strain>
    </source>
</reference>
<proteinExistence type="predicted"/>
<protein>
    <recommendedName>
        <fullName evidence="3">CHAD domain-containing protein</fullName>
    </recommendedName>
</protein>
<evidence type="ECO:0000313" key="1">
    <source>
        <dbReference type="EMBL" id="QXJ32350.1"/>
    </source>
</evidence>
<evidence type="ECO:0000313" key="2">
    <source>
        <dbReference type="Proteomes" id="UP000693941"/>
    </source>
</evidence>
<dbReference type="AlphaFoldDB" id="A0A8F5BVW7"/>